<feature type="transmembrane region" description="Helical" evidence="8">
    <location>
        <begin position="174"/>
        <end position="198"/>
    </location>
</feature>
<dbReference type="RefSeq" id="WP_313998905.1">
    <property type="nucleotide sequence ID" value="NZ_JASJOR010000028.1"/>
</dbReference>
<dbReference type="Proteomes" id="UP001228581">
    <property type="component" value="Unassembled WGS sequence"/>
</dbReference>
<feature type="transmembrane region" description="Helical" evidence="8">
    <location>
        <begin position="145"/>
        <end position="162"/>
    </location>
</feature>
<reference evidence="10 11" key="1">
    <citation type="submission" date="2023-05" db="EMBL/GenBank/DDBJ databases">
        <authorList>
            <person name="Zhang X."/>
        </authorList>
    </citation>
    <scope>NUCLEOTIDE SEQUENCE [LARGE SCALE GENOMIC DNA]</scope>
    <source>
        <strain evidence="10 11">DM2B3-1</strain>
    </source>
</reference>
<keyword evidence="11" id="KW-1185">Reference proteome</keyword>
<keyword evidence="6 8" id="KW-1133">Transmembrane helix</keyword>
<dbReference type="EMBL" id="JASJOT010000013">
    <property type="protein sequence ID" value="MDJ1495133.1"/>
    <property type="molecule type" value="Genomic_DNA"/>
</dbReference>
<protein>
    <submittedName>
        <fullName evidence="10">Glycosyltransferase family 39 protein</fullName>
        <ecNumber evidence="10">2.4.-.-</ecNumber>
    </submittedName>
</protein>
<dbReference type="Pfam" id="PF13231">
    <property type="entry name" value="PMT_2"/>
    <property type="match status" value="1"/>
</dbReference>
<feature type="transmembrane region" description="Helical" evidence="8">
    <location>
        <begin position="376"/>
        <end position="394"/>
    </location>
</feature>
<comment type="caution">
    <text evidence="10">The sequence shown here is derived from an EMBL/GenBank/DDBJ whole genome shotgun (WGS) entry which is preliminary data.</text>
</comment>
<feature type="transmembrane region" description="Helical" evidence="8">
    <location>
        <begin position="343"/>
        <end position="364"/>
    </location>
</feature>
<evidence type="ECO:0000259" key="9">
    <source>
        <dbReference type="Pfam" id="PF13231"/>
    </source>
</evidence>
<evidence type="ECO:0000256" key="6">
    <source>
        <dbReference type="ARBA" id="ARBA00022989"/>
    </source>
</evidence>
<dbReference type="InterPro" id="IPR050297">
    <property type="entry name" value="LipidA_mod_glycosyltrf_83"/>
</dbReference>
<keyword evidence="2" id="KW-1003">Cell membrane</keyword>
<organism evidence="10 11">
    <name type="scientific">Xanthocytophaga flava</name>
    <dbReference type="NCBI Taxonomy" id="3048013"/>
    <lineage>
        <taxon>Bacteria</taxon>
        <taxon>Pseudomonadati</taxon>
        <taxon>Bacteroidota</taxon>
        <taxon>Cytophagia</taxon>
        <taxon>Cytophagales</taxon>
        <taxon>Rhodocytophagaceae</taxon>
        <taxon>Xanthocytophaga</taxon>
    </lineage>
</organism>
<sequence>MILQKRASALANSRYVNIYIFFLFFFVRLAFVFFSRFDNYELSGDSGWIIKLGMNVLDGNLDFDIGRFIAAPFYPYFIAVNMWIFGSFWNVSVVFFQLVLSALSGVALYKIALYYFDKLTSLLATHLYALFPLTFWWVHTFATEMVFQCFLIFAIYYLIVFVHSQKKVHLIVSALLFSLCYLTKSHILLFSPFIILYIFYNLKSAIHTKIIYGGIYGGICLLASLPFGVYNITSHQIYVISSNGLGYQYYLGNSDAGYVTIVDVPPVGSEAYQKMKNINEDAGFFNGSKYDSILVLPQRVKQSLFLQESMRWIILHPQKFLKIKVYNLFFFLMPGVSFRHYSIGAWAFSFILSCPIYLLAYSGMFTLFRQDFKKHIWMAGLFIAMLVFSVGIYVQNRFRTITLEPFFLIYAAYTLTSLYQKWKLTQKT</sequence>
<keyword evidence="4 10" id="KW-0808">Transferase</keyword>
<evidence type="ECO:0000256" key="8">
    <source>
        <dbReference type="SAM" id="Phobius"/>
    </source>
</evidence>
<keyword evidence="5 8" id="KW-0812">Transmembrane</keyword>
<evidence type="ECO:0000256" key="2">
    <source>
        <dbReference type="ARBA" id="ARBA00022475"/>
    </source>
</evidence>
<feature type="domain" description="Glycosyltransferase RgtA/B/C/D-like" evidence="9">
    <location>
        <begin position="71"/>
        <end position="224"/>
    </location>
</feature>
<proteinExistence type="predicted"/>
<dbReference type="EC" id="2.4.-.-" evidence="10"/>
<evidence type="ECO:0000256" key="1">
    <source>
        <dbReference type="ARBA" id="ARBA00004651"/>
    </source>
</evidence>
<keyword evidence="3 10" id="KW-0328">Glycosyltransferase</keyword>
<feature type="transmembrane region" description="Helical" evidence="8">
    <location>
        <begin position="400"/>
        <end position="419"/>
    </location>
</feature>
<feature type="transmembrane region" description="Helical" evidence="8">
    <location>
        <begin position="82"/>
        <end position="109"/>
    </location>
</feature>
<gene>
    <name evidence="10" type="ORF">QNI19_19495</name>
</gene>
<feature type="transmembrane region" description="Helical" evidence="8">
    <location>
        <begin position="15"/>
        <end position="34"/>
    </location>
</feature>
<accession>A0ABT7CN47</accession>
<evidence type="ECO:0000313" key="11">
    <source>
        <dbReference type="Proteomes" id="UP001228581"/>
    </source>
</evidence>
<evidence type="ECO:0000256" key="4">
    <source>
        <dbReference type="ARBA" id="ARBA00022679"/>
    </source>
</evidence>
<dbReference type="PANTHER" id="PTHR33908">
    <property type="entry name" value="MANNOSYLTRANSFERASE YKCB-RELATED"/>
    <property type="match status" value="1"/>
</dbReference>
<evidence type="ECO:0000256" key="5">
    <source>
        <dbReference type="ARBA" id="ARBA00022692"/>
    </source>
</evidence>
<evidence type="ECO:0000256" key="7">
    <source>
        <dbReference type="ARBA" id="ARBA00023136"/>
    </source>
</evidence>
<dbReference type="InterPro" id="IPR038731">
    <property type="entry name" value="RgtA/B/C-like"/>
</dbReference>
<comment type="subcellular location">
    <subcellularLocation>
        <location evidence="1">Cell membrane</location>
        <topology evidence="1">Multi-pass membrane protein</topology>
    </subcellularLocation>
</comment>
<feature type="transmembrane region" description="Helical" evidence="8">
    <location>
        <begin position="210"/>
        <end position="232"/>
    </location>
</feature>
<evidence type="ECO:0000256" key="3">
    <source>
        <dbReference type="ARBA" id="ARBA00022676"/>
    </source>
</evidence>
<dbReference type="GO" id="GO:0016757">
    <property type="term" value="F:glycosyltransferase activity"/>
    <property type="evidence" value="ECO:0007669"/>
    <property type="project" value="UniProtKB-KW"/>
</dbReference>
<name>A0ABT7CN47_9BACT</name>
<evidence type="ECO:0000313" key="10">
    <source>
        <dbReference type="EMBL" id="MDJ1495133.1"/>
    </source>
</evidence>
<keyword evidence="7 8" id="KW-0472">Membrane</keyword>
<dbReference type="PANTHER" id="PTHR33908:SF11">
    <property type="entry name" value="MEMBRANE PROTEIN"/>
    <property type="match status" value="1"/>
</dbReference>